<keyword evidence="8" id="KW-1185">Reference proteome</keyword>
<dbReference type="AlphaFoldDB" id="A0A150XAF2"/>
<reference evidence="7 8" key="1">
    <citation type="submission" date="2016-01" db="EMBL/GenBank/DDBJ databases">
        <title>Genome sequencing of Roseivirga spongicola UST030701-084.</title>
        <authorList>
            <person name="Selvaratnam C."/>
            <person name="Thevarajoo S."/>
            <person name="Goh K.M."/>
            <person name="Ee R."/>
            <person name="Chan K.-G."/>
            <person name="Chong C.S."/>
        </authorList>
    </citation>
    <scope>NUCLEOTIDE SEQUENCE [LARGE SCALE GENOMIC DNA]</scope>
    <source>
        <strain evidence="7 8">UST030701-084</strain>
    </source>
</reference>
<gene>
    <name evidence="7" type="ORF">AWW68_07615</name>
</gene>
<evidence type="ECO:0000313" key="8">
    <source>
        <dbReference type="Proteomes" id="UP000075606"/>
    </source>
</evidence>
<evidence type="ECO:0000256" key="5">
    <source>
        <dbReference type="ARBA" id="ARBA00023136"/>
    </source>
</evidence>
<sequence>MSAKLIIIIAGIFGALAVGLGAFGAHGLEATLTANGRLDTYETAVKYQFYHTLALLLTGILLMNINHDYFIWASWSFIIGMVIFSGSLYILSLTNVTWLGAITPIGGLALIVGWVFLILGASKAAS</sequence>
<dbReference type="OrthoDB" id="9802121at2"/>
<feature type="transmembrane region" description="Helical" evidence="6">
    <location>
        <begin position="72"/>
        <end position="92"/>
    </location>
</feature>
<evidence type="ECO:0000256" key="4">
    <source>
        <dbReference type="ARBA" id="ARBA00022989"/>
    </source>
</evidence>
<organism evidence="7 8">
    <name type="scientific">Roseivirga spongicola</name>
    <dbReference type="NCBI Taxonomy" id="333140"/>
    <lineage>
        <taxon>Bacteria</taxon>
        <taxon>Pseudomonadati</taxon>
        <taxon>Bacteroidota</taxon>
        <taxon>Cytophagia</taxon>
        <taxon>Cytophagales</taxon>
        <taxon>Roseivirgaceae</taxon>
        <taxon>Roseivirga</taxon>
    </lineage>
</organism>
<evidence type="ECO:0008006" key="9">
    <source>
        <dbReference type="Google" id="ProtNLM"/>
    </source>
</evidence>
<protein>
    <recommendedName>
        <fullName evidence="9">DUF423 domain-containing protein</fullName>
    </recommendedName>
</protein>
<keyword evidence="4 6" id="KW-1133">Transmembrane helix</keyword>
<name>A0A150XAF2_9BACT</name>
<dbReference type="InterPro" id="IPR006696">
    <property type="entry name" value="DUF423"/>
</dbReference>
<dbReference type="GO" id="GO:0005886">
    <property type="term" value="C:plasma membrane"/>
    <property type="evidence" value="ECO:0007669"/>
    <property type="project" value="TreeGrafter"/>
</dbReference>
<dbReference type="Proteomes" id="UP000075606">
    <property type="component" value="Unassembled WGS sequence"/>
</dbReference>
<evidence type="ECO:0000256" key="3">
    <source>
        <dbReference type="ARBA" id="ARBA00022692"/>
    </source>
</evidence>
<keyword evidence="5 6" id="KW-0472">Membrane</keyword>
<dbReference type="RefSeq" id="WP_068219391.1">
    <property type="nucleotide sequence ID" value="NZ_CP139724.1"/>
</dbReference>
<comment type="subcellular location">
    <subcellularLocation>
        <location evidence="1">Membrane</location>
        <topology evidence="1">Multi-pass membrane protein</topology>
    </subcellularLocation>
</comment>
<evidence type="ECO:0000313" key="7">
    <source>
        <dbReference type="EMBL" id="KYG75693.1"/>
    </source>
</evidence>
<dbReference type="STRING" id="333140.AWW68_07615"/>
<dbReference type="PANTHER" id="PTHR43461">
    <property type="entry name" value="TRANSMEMBRANE PROTEIN 256"/>
    <property type="match status" value="1"/>
</dbReference>
<dbReference type="Pfam" id="PF04241">
    <property type="entry name" value="DUF423"/>
    <property type="match status" value="1"/>
</dbReference>
<proteinExistence type="inferred from homology"/>
<accession>A0A150XAF2</accession>
<comment type="similarity">
    <text evidence="2">Belongs to the UPF0382 family.</text>
</comment>
<evidence type="ECO:0000256" key="2">
    <source>
        <dbReference type="ARBA" id="ARBA00009694"/>
    </source>
</evidence>
<dbReference type="PANTHER" id="PTHR43461:SF1">
    <property type="entry name" value="TRANSMEMBRANE PROTEIN 256"/>
    <property type="match status" value="1"/>
</dbReference>
<dbReference type="EMBL" id="LRPC01000012">
    <property type="protein sequence ID" value="KYG75693.1"/>
    <property type="molecule type" value="Genomic_DNA"/>
</dbReference>
<feature type="transmembrane region" description="Helical" evidence="6">
    <location>
        <begin position="48"/>
        <end position="65"/>
    </location>
</feature>
<evidence type="ECO:0000256" key="1">
    <source>
        <dbReference type="ARBA" id="ARBA00004141"/>
    </source>
</evidence>
<evidence type="ECO:0000256" key="6">
    <source>
        <dbReference type="SAM" id="Phobius"/>
    </source>
</evidence>
<keyword evidence="3 6" id="KW-0812">Transmembrane</keyword>
<comment type="caution">
    <text evidence="7">The sequence shown here is derived from an EMBL/GenBank/DDBJ whole genome shotgun (WGS) entry which is preliminary data.</text>
</comment>
<feature type="transmembrane region" description="Helical" evidence="6">
    <location>
        <begin position="98"/>
        <end position="121"/>
    </location>
</feature>